<dbReference type="InterPro" id="IPR011009">
    <property type="entry name" value="Kinase-like_dom_sf"/>
</dbReference>
<protein>
    <submittedName>
        <fullName evidence="2">Phosphotransferase family enzyme</fullName>
    </submittedName>
</protein>
<keyword evidence="3" id="KW-1185">Reference proteome</keyword>
<dbReference type="Gene3D" id="3.90.1200.10">
    <property type="match status" value="1"/>
</dbReference>
<accession>A0A495J6L9</accession>
<organism evidence="2 3">
    <name type="scientific">Mucilaginibacter gracilis</name>
    <dbReference type="NCBI Taxonomy" id="423350"/>
    <lineage>
        <taxon>Bacteria</taxon>
        <taxon>Pseudomonadati</taxon>
        <taxon>Bacteroidota</taxon>
        <taxon>Sphingobacteriia</taxon>
        <taxon>Sphingobacteriales</taxon>
        <taxon>Sphingobacteriaceae</taxon>
        <taxon>Mucilaginibacter</taxon>
    </lineage>
</organism>
<dbReference type="AlphaFoldDB" id="A0A495J6L9"/>
<evidence type="ECO:0000259" key="1">
    <source>
        <dbReference type="Pfam" id="PF01636"/>
    </source>
</evidence>
<gene>
    <name evidence="2" type="ORF">BDD43_4769</name>
</gene>
<feature type="domain" description="Aminoglycoside phosphotransferase" evidence="1">
    <location>
        <begin position="27"/>
        <end position="270"/>
    </location>
</feature>
<dbReference type="RefSeq" id="WP_121200209.1">
    <property type="nucleotide sequence ID" value="NZ_RBKU01000001.1"/>
</dbReference>
<name>A0A495J6L9_9SPHI</name>
<comment type="caution">
    <text evidence="2">The sequence shown here is derived from an EMBL/GenBank/DDBJ whole genome shotgun (WGS) entry which is preliminary data.</text>
</comment>
<dbReference type="InterPro" id="IPR002575">
    <property type="entry name" value="Aminoglycoside_PTrfase"/>
</dbReference>
<keyword evidence="2" id="KW-0808">Transferase</keyword>
<dbReference type="PANTHER" id="PTHR21064">
    <property type="entry name" value="AMINOGLYCOSIDE PHOSPHOTRANSFERASE DOMAIN-CONTAINING PROTEIN-RELATED"/>
    <property type="match status" value="1"/>
</dbReference>
<dbReference type="GO" id="GO:0016740">
    <property type="term" value="F:transferase activity"/>
    <property type="evidence" value="ECO:0007669"/>
    <property type="project" value="UniProtKB-KW"/>
</dbReference>
<dbReference type="Proteomes" id="UP000268007">
    <property type="component" value="Unassembled WGS sequence"/>
</dbReference>
<proteinExistence type="predicted"/>
<dbReference type="InterPro" id="IPR050249">
    <property type="entry name" value="Pseudomonas-type_ThrB"/>
</dbReference>
<dbReference type="SUPFAM" id="SSF56112">
    <property type="entry name" value="Protein kinase-like (PK-like)"/>
    <property type="match status" value="1"/>
</dbReference>
<evidence type="ECO:0000313" key="2">
    <source>
        <dbReference type="EMBL" id="RKR84527.1"/>
    </source>
</evidence>
<dbReference type="Pfam" id="PF01636">
    <property type="entry name" value="APH"/>
    <property type="match status" value="1"/>
</dbReference>
<reference evidence="2 3" key="1">
    <citation type="submission" date="2018-10" db="EMBL/GenBank/DDBJ databases">
        <title>Genomic Encyclopedia of Archaeal and Bacterial Type Strains, Phase II (KMG-II): from individual species to whole genera.</title>
        <authorList>
            <person name="Goeker M."/>
        </authorList>
    </citation>
    <scope>NUCLEOTIDE SEQUENCE [LARGE SCALE GENOMIC DNA]</scope>
    <source>
        <strain evidence="2 3">DSM 18602</strain>
    </source>
</reference>
<sequence length="384" mass="43848">MENDIEKDQNIIKLANNFTITGVIGGIKPFGSGHINDTYRICNADKNEPDFLLQRINHHIFKDVGALTDNILYVTNHIKNKLRLIPGADIDKQVLTLIKTGNNLFYHKDENGNYWRMYRFMQNTKSYDVVTTTRQAYQGGLAFGNFQTMLEDVDASKLTEIIPDFHNILFRLKQFEQAMSEDKFNRVKDVKPEILFINQHADGMAEIERMGKAGQLPLRVTHNDTKFNNVLLDENDVAQCVIDLDTIMPGYTAFDFGDAVRTIINRAPEDEADLEKIQLNMPLFKAFAEGFLSQTVQYMGAAEIRSLVKGVLLLPYMIGVRFLTDYLNGDVYYKVKFAGHNLQRARAQFQLVKKLEENYAELYAIVMQTVNDNKSSNGTEDLTS</sequence>
<dbReference type="PANTHER" id="PTHR21064:SF5">
    <property type="entry name" value="SLR1880 PROTEIN"/>
    <property type="match status" value="1"/>
</dbReference>
<dbReference type="OrthoDB" id="526037at2"/>
<evidence type="ECO:0000313" key="3">
    <source>
        <dbReference type="Proteomes" id="UP000268007"/>
    </source>
</evidence>
<dbReference type="EMBL" id="RBKU01000001">
    <property type="protein sequence ID" value="RKR84527.1"/>
    <property type="molecule type" value="Genomic_DNA"/>
</dbReference>